<dbReference type="InterPro" id="IPR002018">
    <property type="entry name" value="CarbesteraseB"/>
</dbReference>
<comment type="caution">
    <text evidence="5">The sequence shown here is derived from an EMBL/GenBank/DDBJ whole genome shotgun (WGS) entry which is preliminary data.</text>
</comment>
<dbReference type="AlphaFoldDB" id="A0A074SE01"/>
<dbReference type="HOGENOM" id="CLU_006586_10_7_1"/>
<dbReference type="Proteomes" id="UP000027456">
    <property type="component" value="Unassembled WGS sequence"/>
</dbReference>
<name>A0A074SE01_9AGAM</name>
<sequence>MADKAVDQNTAHHQLLAFHFTSTMARPDSRRDHPLAKGAPVVEETLTNPPSSHIAGIALAALAIGAIGYTSAGFINSGIDKLLVPPTAPTESLSHSSNSVVNLGYASYRGLWNETVPGVISWLGVPYAQPPRRFRAAQPLDETPREHNVTDLVQYPPFCIQGWAPWVGSEDRGGAGSEDCLAMNIYAPKTATNTSSLPVLVYIHGGGYHNGNPRAWPFDNWVERSSVPFVAVSIYYRLSSLGFLAAPEAPDKGVHAGEDPELLLNAGLHDQRTALRFVQRHIRSFGGDPERVTLLGQSAGAASIGSHIVAQNDNPDEKLFHRAVLQSWYRAPLLNPTDRKATWNHLTNRVGCSSWSWTISRNLQCLREVDYVKLIQAADEGMAKHPHNTDWMWQPVIDNRLFSDIPSRLIHTHSPIDVIVGHPTHDSVLRNAPFAQLARATYTKLTSRDVHMLENAYSQSNIAPDDVAEVAMSEAMFRCSSHFIGNIQGARVYAYRFDEPDPANYARAGHSAENYILFEGTRTGSNGSVTFNPLTPPQRVLSDEVISYFVNFAATGNPNAPHSVTNNAQATLAHAPDAHEHTSPRWPTYKTGKRIVFRAPGGGTGANRGVPGGSHIEELDEGEMARCKLWESLMDAIRV</sequence>
<evidence type="ECO:0000256" key="1">
    <source>
        <dbReference type="ARBA" id="ARBA00005964"/>
    </source>
</evidence>
<dbReference type="EC" id="3.1.1.-" evidence="3"/>
<evidence type="ECO:0000256" key="3">
    <source>
        <dbReference type="RuleBase" id="RU361235"/>
    </source>
</evidence>
<dbReference type="EMBL" id="AZST01000012">
    <property type="protein sequence ID" value="KEP55063.1"/>
    <property type="molecule type" value="Genomic_DNA"/>
</dbReference>
<evidence type="ECO:0000313" key="5">
    <source>
        <dbReference type="EMBL" id="KEP55063.1"/>
    </source>
</evidence>
<dbReference type="PANTHER" id="PTHR11559">
    <property type="entry name" value="CARBOXYLESTERASE"/>
    <property type="match status" value="1"/>
</dbReference>
<evidence type="ECO:0000313" key="6">
    <source>
        <dbReference type="Proteomes" id="UP000027456"/>
    </source>
</evidence>
<dbReference type="STRING" id="1423351.A0A074SE01"/>
<keyword evidence="6" id="KW-1185">Reference proteome</keyword>
<feature type="domain" description="Carboxylesterase type B" evidence="4">
    <location>
        <begin position="100"/>
        <end position="591"/>
    </location>
</feature>
<reference evidence="5 6" key="1">
    <citation type="submission" date="2013-12" db="EMBL/GenBank/DDBJ databases">
        <authorList>
            <person name="Cubeta M."/>
            <person name="Pakala S."/>
            <person name="Fedorova N."/>
            <person name="Thomas E."/>
            <person name="Dean R."/>
            <person name="Jabaji S."/>
            <person name="Neate S."/>
            <person name="Toda T."/>
            <person name="Tavantzis S."/>
            <person name="Vilgalys R."/>
            <person name="Bharathan N."/>
            <person name="Pakala S."/>
            <person name="Losada L.S."/>
            <person name="Zafar N."/>
            <person name="Nierman W."/>
        </authorList>
    </citation>
    <scope>NUCLEOTIDE SEQUENCE [LARGE SCALE GENOMIC DNA]</scope>
    <source>
        <strain evidence="5 6">123E</strain>
    </source>
</reference>
<dbReference type="SUPFAM" id="SSF53474">
    <property type="entry name" value="alpha/beta-Hydrolases"/>
    <property type="match status" value="1"/>
</dbReference>
<dbReference type="InterPro" id="IPR019826">
    <property type="entry name" value="Carboxylesterase_B_AS"/>
</dbReference>
<dbReference type="InterPro" id="IPR029058">
    <property type="entry name" value="AB_hydrolase_fold"/>
</dbReference>
<keyword evidence="2 3" id="KW-0378">Hydrolase</keyword>
<dbReference type="InterPro" id="IPR050309">
    <property type="entry name" value="Type-B_Carboxylest/Lipase"/>
</dbReference>
<comment type="similarity">
    <text evidence="1 3">Belongs to the type-B carboxylesterase/lipase family.</text>
</comment>
<dbReference type="Gene3D" id="3.40.50.1820">
    <property type="entry name" value="alpha/beta hydrolase"/>
    <property type="match status" value="1"/>
</dbReference>
<organism evidence="5 6">
    <name type="scientific">Rhizoctonia solani 123E</name>
    <dbReference type="NCBI Taxonomy" id="1423351"/>
    <lineage>
        <taxon>Eukaryota</taxon>
        <taxon>Fungi</taxon>
        <taxon>Dikarya</taxon>
        <taxon>Basidiomycota</taxon>
        <taxon>Agaricomycotina</taxon>
        <taxon>Agaricomycetes</taxon>
        <taxon>Cantharellales</taxon>
        <taxon>Ceratobasidiaceae</taxon>
        <taxon>Rhizoctonia</taxon>
    </lineage>
</organism>
<evidence type="ECO:0000259" key="4">
    <source>
        <dbReference type="Pfam" id="PF00135"/>
    </source>
</evidence>
<dbReference type="ESTHER" id="9homo-x8jb98">
    <property type="family name" value="Fungal_carboxylesterase_lipase"/>
</dbReference>
<dbReference type="PROSITE" id="PS00122">
    <property type="entry name" value="CARBOXYLESTERASE_B_1"/>
    <property type="match status" value="1"/>
</dbReference>
<evidence type="ECO:0000256" key="2">
    <source>
        <dbReference type="ARBA" id="ARBA00022801"/>
    </source>
</evidence>
<dbReference type="OrthoDB" id="408631at2759"/>
<protein>
    <recommendedName>
        <fullName evidence="3">Carboxylic ester hydrolase</fullName>
        <ecNumber evidence="3">3.1.1.-</ecNumber>
    </recommendedName>
</protein>
<dbReference type="GO" id="GO:0016787">
    <property type="term" value="F:hydrolase activity"/>
    <property type="evidence" value="ECO:0007669"/>
    <property type="project" value="UniProtKB-KW"/>
</dbReference>
<accession>A0A074SE01</accession>
<gene>
    <name evidence="5" type="ORF">V565_009420</name>
</gene>
<dbReference type="Pfam" id="PF00135">
    <property type="entry name" value="COesterase"/>
    <property type="match status" value="1"/>
</dbReference>
<proteinExistence type="inferred from homology"/>